<feature type="region of interest" description="Disordered" evidence="1">
    <location>
        <begin position="263"/>
        <end position="311"/>
    </location>
</feature>
<dbReference type="Proteomes" id="UP000037035">
    <property type="component" value="Unassembled WGS sequence"/>
</dbReference>
<gene>
    <name evidence="2" type="ORF">VP01_2316g2</name>
</gene>
<dbReference type="VEuPathDB" id="FungiDB:VP01_2316g2"/>
<evidence type="ECO:0000256" key="1">
    <source>
        <dbReference type="SAM" id="MobiDB-lite"/>
    </source>
</evidence>
<dbReference type="OrthoDB" id="422106at2759"/>
<protein>
    <submittedName>
        <fullName evidence="2">Uncharacterized protein</fullName>
    </submittedName>
</protein>
<name>A0A0L6V7Q9_9BASI</name>
<keyword evidence="3" id="KW-1185">Reference proteome</keyword>
<evidence type="ECO:0000313" key="2">
    <source>
        <dbReference type="EMBL" id="KNZ56793.1"/>
    </source>
</evidence>
<reference evidence="2 3" key="1">
    <citation type="submission" date="2015-08" db="EMBL/GenBank/DDBJ databases">
        <title>Next Generation Sequencing and Analysis of the Genome of Puccinia sorghi L Schw, the Causal Agent of Maize Common Rust.</title>
        <authorList>
            <person name="Rochi L."/>
            <person name="Burguener G."/>
            <person name="Darino M."/>
            <person name="Turjanski A."/>
            <person name="Kreff E."/>
            <person name="Dieguez M.J."/>
            <person name="Sacco F."/>
        </authorList>
    </citation>
    <scope>NUCLEOTIDE SEQUENCE [LARGE SCALE GENOMIC DNA]</scope>
    <source>
        <strain evidence="2 3">RO10H11247</strain>
    </source>
</reference>
<proteinExistence type="predicted"/>
<feature type="compositionally biased region" description="Basic and acidic residues" evidence="1">
    <location>
        <begin position="323"/>
        <end position="341"/>
    </location>
</feature>
<evidence type="ECO:0000313" key="3">
    <source>
        <dbReference type="Proteomes" id="UP000037035"/>
    </source>
</evidence>
<dbReference type="EMBL" id="LAVV01007188">
    <property type="protein sequence ID" value="KNZ56793.1"/>
    <property type="molecule type" value="Genomic_DNA"/>
</dbReference>
<organism evidence="2 3">
    <name type="scientific">Puccinia sorghi</name>
    <dbReference type="NCBI Taxonomy" id="27349"/>
    <lineage>
        <taxon>Eukaryota</taxon>
        <taxon>Fungi</taxon>
        <taxon>Dikarya</taxon>
        <taxon>Basidiomycota</taxon>
        <taxon>Pucciniomycotina</taxon>
        <taxon>Pucciniomycetes</taxon>
        <taxon>Pucciniales</taxon>
        <taxon>Pucciniaceae</taxon>
        <taxon>Puccinia</taxon>
    </lineage>
</organism>
<comment type="caution">
    <text evidence="2">The sequence shown here is derived from an EMBL/GenBank/DDBJ whole genome shotgun (WGS) entry which is preliminary data.</text>
</comment>
<feature type="region of interest" description="Disordered" evidence="1">
    <location>
        <begin position="323"/>
        <end position="499"/>
    </location>
</feature>
<feature type="compositionally biased region" description="Basic and acidic residues" evidence="1">
    <location>
        <begin position="387"/>
        <end position="436"/>
    </location>
</feature>
<feature type="region of interest" description="Disordered" evidence="1">
    <location>
        <begin position="1"/>
        <end position="25"/>
    </location>
</feature>
<dbReference type="AlphaFoldDB" id="A0A0L6V7Q9"/>
<accession>A0A0L6V7Q9</accession>
<sequence>MAKRTSTTNDDKPAGEDSAPSHSTEAVKTEAIEFGLITQPPAIDQETLDQLCQSETLYDELGCITLTELPPRAAVPPALQYQPGLERDLRPNAIFIYNRSIALLKTDQIISHVLQLLVGRKATTFRHLEWVNDFSCVLAFASGTDAIEAYTALLVRPDEMEGENGLPEAFAYLAAEDSSVEVHTAAYEFVCTHRPSKPFSESLFEANPKNKFHSPTRPEQLIPFIRFATNADVKDSHARKQSMFYALNGDGAGQEGVMSEHAGSIYPTRGHKPVSPHPLSGPAVNHARSVKPLPKSKQKTQRSRPTTLGMMDDELARFMAKTIEVKPSTDRPNRKREREEQAIDAETEQQGEEGEEETAQIENGSSPSRKRRMPSSPSAAKPSVELLPDRPETRGGNLRDEIFESDHLVTDFQDVKPRLKTEAQEGEGLRSHDTHNDGALSTAISVQEGDQDSNIIDVGKPGASSNEKKPSIAEDGPVRAAKAEPKSKGRWGPLFSRLM</sequence>
<feature type="compositionally biased region" description="Acidic residues" evidence="1">
    <location>
        <begin position="342"/>
        <end position="359"/>
    </location>
</feature>
<dbReference type="STRING" id="27349.A0A0L6V7Q9"/>